<dbReference type="AlphaFoldDB" id="A0A2D0PZV3"/>
<dbReference type="RefSeq" id="XP_053531636.1">
    <property type="nucleotide sequence ID" value="XM_053675661.1"/>
</dbReference>
<evidence type="ECO:0000313" key="3">
    <source>
        <dbReference type="RefSeq" id="XP_017310970.1"/>
    </source>
</evidence>
<reference evidence="2" key="1">
    <citation type="journal article" date="2016" name="Nat. Commun.">
        <title>The channel catfish genome sequence provides insights into the evolution of scale formation in teleosts.</title>
        <authorList>
            <person name="Liu Z."/>
            <person name="Liu S."/>
            <person name="Yao J."/>
            <person name="Bao L."/>
            <person name="Zhang J."/>
            <person name="Li Y."/>
            <person name="Jiang C."/>
            <person name="Sun L."/>
            <person name="Wang R."/>
            <person name="Zhang Y."/>
            <person name="Zhou T."/>
            <person name="Zeng Q."/>
            <person name="Fu Q."/>
            <person name="Gao S."/>
            <person name="Li N."/>
            <person name="Koren S."/>
            <person name="Jiang Y."/>
            <person name="Zimin A."/>
            <person name="Xu P."/>
            <person name="Phillippy A.M."/>
            <person name="Geng X."/>
            <person name="Song L."/>
            <person name="Sun F."/>
            <person name="Li C."/>
            <person name="Wang X."/>
            <person name="Chen A."/>
            <person name="Jin Y."/>
            <person name="Yuan Z."/>
            <person name="Yang Y."/>
            <person name="Tan S."/>
            <person name="Peatman E."/>
            <person name="Lu J."/>
            <person name="Qin Z."/>
            <person name="Dunham R."/>
            <person name="Li Z."/>
            <person name="Sonstegard T."/>
            <person name="Feng J."/>
            <person name="Danzmann R.G."/>
            <person name="Schroeder S."/>
            <person name="Scheffler B."/>
            <person name="Duke M.V."/>
            <person name="Ballard L."/>
            <person name="Kucuktas H."/>
            <person name="Kaltenboeck L."/>
            <person name="Liu H."/>
            <person name="Armbruster J."/>
            <person name="Xie Y."/>
            <person name="Kirby M.L."/>
            <person name="Tian Y."/>
            <person name="Flanagan M.E."/>
            <person name="Mu W."/>
            <person name="Waldbieser G.C."/>
        </authorList>
    </citation>
    <scope>NUCLEOTIDE SEQUENCE [LARGE SCALE GENOMIC DNA]</scope>
    <source>
        <strain evidence="2">SDA103</strain>
    </source>
</reference>
<feature type="compositionally biased region" description="Basic and acidic residues" evidence="1">
    <location>
        <begin position="83"/>
        <end position="93"/>
    </location>
</feature>
<organism evidence="2 3">
    <name type="scientific">Ictalurus punctatus</name>
    <name type="common">Channel catfish</name>
    <name type="synonym">Silurus punctatus</name>
    <dbReference type="NCBI Taxonomy" id="7998"/>
    <lineage>
        <taxon>Eukaryota</taxon>
        <taxon>Metazoa</taxon>
        <taxon>Chordata</taxon>
        <taxon>Craniata</taxon>
        <taxon>Vertebrata</taxon>
        <taxon>Euteleostomi</taxon>
        <taxon>Actinopterygii</taxon>
        <taxon>Neopterygii</taxon>
        <taxon>Teleostei</taxon>
        <taxon>Ostariophysi</taxon>
        <taxon>Siluriformes</taxon>
        <taxon>Ictaluridae</taxon>
        <taxon>Ictalurus</taxon>
    </lineage>
</organism>
<feature type="region of interest" description="Disordered" evidence="1">
    <location>
        <begin position="134"/>
        <end position="165"/>
    </location>
</feature>
<dbReference type="Proteomes" id="UP000221080">
    <property type="component" value="Chromosome 25"/>
</dbReference>
<evidence type="ECO:0000313" key="2">
    <source>
        <dbReference type="Proteomes" id="UP000221080"/>
    </source>
</evidence>
<feature type="compositionally biased region" description="Polar residues" evidence="1">
    <location>
        <begin position="69"/>
        <end position="78"/>
    </location>
</feature>
<dbReference type="GeneID" id="108257586"/>
<gene>
    <name evidence="3 4" type="primary">si:dkey-1h6.8</name>
</gene>
<reference evidence="3 4" key="2">
    <citation type="submission" date="2025-04" db="UniProtKB">
        <authorList>
            <consortium name="RefSeq"/>
        </authorList>
    </citation>
    <scope>IDENTIFICATION</scope>
    <source>
        <tissue evidence="3 4">Blood</tissue>
    </source>
</reference>
<evidence type="ECO:0000313" key="4">
    <source>
        <dbReference type="RefSeq" id="XP_053531636.1"/>
    </source>
</evidence>
<name>A0A2D0PZV3_ICTPU</name>
<feature type="region of interest" description="Disordered" evidence="1">
    <location>
        <begin position="187"/>
        <end position="239"/>
    </location>
</feature>
<accession>A0A2D0PZV3</accession>
<dbReference type="OrthoDB" id="8920846at2759"/>
<protein>
    <submittedName>
        <fullName evidence="3 4">Uncharacterized protein si:dkey-1h6.8</fullName>
    </submittedName>
</protein>
<keyword evidence="2" id="KW-1185">Reference proteome</keyword>
<sequence length="435" mass="48662">MATEESNSAEFQEKTGLKRKLTGPPRLLLGKSRSPGQDEKKSRKHRRHNDTPLDTAETEQSAELHELTSPESPQTVLTSDLDGGTRTDLRDECSETASKLQRNVKKIRRRSKAGATIRRIFSCVRRRKDLGMKTVEDAEENTQRREHHSIHDEELLTHSGDSLKVKREQEPVKKFKVRMLRIFKKRSSKGKQELEEHGEERCNDTFTEISSETTDRRTSGAAEPPAVDEQQNGSSGIDEDATRIHEETCLESQDPKSEVLEAISLNVEVNVNSNAVFVHENHQHPPESHFPSPVDEQEPKIQTSEALLTGLAESNSDPEDPWMSPEDPVTDGPVVDAPVENASVFKCKPVITIEDVHSSDEENHDSFENPAPRYGTLSPLVALNGSCYTLKTPDSRFSEILLAQTALSLVRAAISGAVEELSAELRSRQMDRDHV</sequence>
<feature type="compositionally biased region" description="Polar residues" evidence="1">
    <location>
        <begin position="1"/>
        <end position="10"/>
    </location>
</feature>
<feature type="compositionally biased region" description="Basic and acidic residues" evidence="1">
    <location>
        <begin position="190"/>
        <end position="203"/>
    </location>
</feature>
<proteinExistence type="predicted"/>
<dbReference type="RefSeq" id="XP_017310970.1">
    <property type="nucleotide sequence ID" value="XM_017455481.3"/>
</dbReference>
<feature type="region of interest" description="Disordered" evidence="1">
    <location>
        <begin position="1"/>
        <end position="94"/>
    </location>
</feature>
<dbReference type="KEGG" id="ipu:108257586"/>
<evidence type="ECO:0000256" key="1">
    <source>
        <dbReference type="SAM" id="MobiDB-lite"/>
    </source>
</evidence>